<organism evidence="2 3">
    <name type="scientific">Paenibacillus prosopidis</name>
    <dbReference type="NCBI Taxonomy" id="630520"/>
    <lineage>
        <taxon>Bacteria</taxon>
        <taxon>Bacillati</taxon>
        <taxon>Bacillota</taxon>
        <taxon>Bacilli</taxon>
        <taxon>Bacillales</taxon>
        <taxon>Paenibacillaceae</taxon>
        <taxon>Paenibacillus</taxon>
    </lineage>
</organism>
<evidence type="ECO:0000259" key="1">
    <source>
        <dbReference type="Pfam" id="PF01261"/>
    </source>
</evidence>
<dbReference type="GO" id="GO:0016853">
    <property type="term" value="F:isomerase activity"/>
    <property type="evidence" value="ECO:0007669"/>
    <property type="project" value="UniProtKB-KW"/>
</dbReference>
<keyword evidence="3" id="KW-1185">Reference proteome</keyword>
<proteinExistence type="predicted"/>
<evidence type="ECO:0000313" key="3">
    <source>
        <dbReference type="Proteomes" id="UP000252415"/>
    </source>
</evidence>
<dbReference type="Proteomes" id="UP000252415">
    <property type="component" value="Unassembled WGS sequence"/>
</dbReference>
<dbReference type="PANTHER" id="PTHR12110">
    <property type="entry name" value="HYDROXYPYRUVATE ISOMERASE"/>
    <property type="match status" value="1"/>
</dbReference>
<name>A0A368W312_9BACL</name>
<comment type="caution">
    <text evidence="2">The sequence shown here is derived from an EMBL/GenBank/DDBJ whole genome shotgun (WGS) entry which is preliminary data.</text>
</comment>
<dbReference type="AlphaFoldDB" id="A0A368W312"/>
<sequence>MKLGVSTYSLYKALAAGEMSVQDVIVYIASIGGEHVEIVPLGFNLTDNPELIAVIKNQAKESGIELSNYAVGANFSGLNDEDFEREIVRLKREVDIAAALGVTKMRHDVASSQDLSITHFLSELPKLAEACRVIADYAAQYGITTSVENHGYFIQSSDRVQALVNVVDRPNFRTTLDVGNFLCVDENPAVAVANNINIASMVHVKDFYYRPSTDALGEGWFTSASGNWLRGAIVGHGDINMPQVLRKVKESGYDGYISIEFEGMEDCRTGTRLGLDYVKRVWNQL</sequence>
<dbReference type="Gene3D" id="3.20.20.150">
    <property type="entry name" value="Divalent-metal-dependent TIM barrel enzymes"/>
    <property type="match status" value="1"/>
</dbReference>
<evidence type="ECO:0000313" key="2">
    <source>
        <dbReference type="EMBL" id="RCW49100.1"/>
    </source>
</evidence>
<accession>A0A368W312</accession>
<dbReference type="InterPro" id="IPR013022">
    <property type="entry name" value="Xyl_isomerase-like_TIM-brl"/>
</dbReference>
<dbReference type="SUPFAM" id="SSF51658">
    <property type="entry name" value="Xylose isomerase-like"/>
    <property type="match status" value="1"/>
</dbReference>
<dbReference type="EMBL" id="QPJD01000005">
    <property type="protein sequence ID" value="RCW49100.1"/>
    <property type="molecule type" value="Genomic_DNA"/>
</dbReference>
<dbReference type="OrthoDB" id="256906at2"/>
<dbReference type="RefSeq" id="WP_114379836.1">
    <property type="nucleotide sequence ID" value="NZ_QPJD01000005.1"/>
</dbReference>
<dbReference type="Pfam" id="PF01261">
    <property type="entry name" value="AP_endonuc_2"/>
    <property type="match status" value="1"/>
</dbReference>
<keyword evidence="2" id="KW-0413">Isomerase</keyword>
<protein>
    <submittedName>
        <fullName evidence="2">Sugar phosphate isomerase/epimerase</fullName>
    </submittedName>
</protein>
<dbReference type="InterPro" id="IPR036237">
    <property type="entry name" value="Xyl_isomerase-like_sf"/>
</dbReference>
<reference evidence="2 3" key="1">
    <citation type="submission" date="2018-07" db="EMBL/GenBank/DDBJ databases">
        <title>Genomic Encyclopedia of Type Strains, Phase III (KMG-III): the genomes of soil and plant-associated and newly described type strains.</title>
        <authorList>
            <person name="Whitman W."/>
        </authorList>
    </citation>
    <scope>NUCLEOTIDE SEQUENCE [LARGE SCALE GENOMIC DNA]</scope>
    <source>
        <strain evidence="2 3">CECT 7506</strain>
    </source>
</reference>
<feature type="domain" description="Xylose isomerase-like TIM barrel" evidence="1">
    <location>
        <begin position="27"/>
        <end position="279"/>
    </location>
</feature>
<dbReference type="InterPro" id="IPR050312">
    <property type="entry name" value="IolE/XylAMocC-like"/>
</dbReference>
<gene>
    <name evidence="2" type="ORF">DFP97_105285</name>
</gene>
<dbReference type="PANTHER" id="PTHR12110:SF53">
    <property type="entry name" value="BLR5974 PROTEIN"/>
    <property type="match status" value="1"/>
</dbReference>